<dbReference type="GO" id="GO:0046872">
    <property type="term" value="F:metal ion binding"/>
    <property type="evidence" value="ECO:0007669"/>
    <property type="project" value="UniProtKB-KW"/>
</dbReference>
<evidence type="ECO:0000256" key="8">
    <source>
        <dbReference type="ARBA" id="ARBA00022729"/>
    </source>
</evidence>
<dbReference type="Proteomes" id="UP000799537">
    <property type="component" value="Unassembled WGS sequence"/>
</dbReference>
<feature type="disulfide bond" evidence="15">
    <location>
        <begin position="269"/>
        <end position="287"/>
    </location>
</feature>
<dbReference type="Gene3D" id="3.40.390.10">
    <property type="entry name" value="Collagenase (Catalytic Domain)"/>
    <property type="match status" value="1"/>
</dbReference>
<dbReference type="InterPro" id="IPR024079">
    <property type="entry name" value="MetalloPept_cat_dom_sf"/>
</dbReference>
<feature type="signal peptide" evidence="16">
    <location>
        <begin position="1"/>
        <end position="19"/>
    </location>
</feature>
<dbReference type="Pfam" id="PF02102">
    <property type="entry name" value="Peptidase_M35"/>
    <property type="match status" value="1"/>
</dbReference>
<name>A0A6A6D2I1_ZASCE</name>
<keyword evidence="9 16" id="KW-0378">Hydrolase</keyword>
<dbReference type="PANTHER" id="PTHR37016">
    <property type="match status" value="1"/>
</dbReference>
<evidence type="ECO:0000256" key="6">
    <source>
        <dbReference type="ARBA" id="ARBA00022685"/>
    </source>
</evidence>
<keyword evidence="11 16" id="KW-0482">Metalloprotease</keyword>
<dbReference type="CDD" id="cd11008">
    <property type="entry name" value="M35_deuterolysin_like"/>
    <property type="match status" value="1"/>
</dbReference>
<keyword evidence="12" id="KW-0865">Zymogen</keyword>
<dbReference type="InterPro" id="IPR029463">
    <property type="entry name" value="Lys_MEP"/>
</dbReference>
<evidence type="ECO:0000259" key="17">
    <source>
        <dbReference type="SMART" id="SM01351"/>
    </source>
</evidence>
<dbReference type="GO" id="GO:0005576">
    <property type="term" value="C:extracellular region"/>
    <property type="evidence" value="ECO:0007669"/>
    <property type="project" value="UniProtKB-SubCell"/>
</dbReference>
<accession>A0A6A6D2I1</accession>
<feature type="chain" id="PRO_5025709739" description="Neutral protease 2" evidence="16">
    <location>
        <begin position="20"/>
        <end position="361"/>
    </location>
</feature>
<comment type="function">
    <text evidence="16">Secreted metalloproteinase that allows assimilation of proteinaceous substrates. Shows high activities on basic nuclear substrates such as histone and protamine.</text>
</comment>
<feature type="binding site" evidence="14">
    <location>
        <position position="312"/>
    </location>
    <ligand>
        <name>Zn(2+)</name>
        <dbReference type="ChEBI" id="CHEBI:29105"/>
        <note>catalytic</note>
    </ligand>
</feature>
<keyword evidence="5 16" id="KW-0645">Protease</keyword>
<evidence type="ECO:0000256" key="13">
    <source>
        <dbReference type="PIRSR" id="PIRSR601384-1"/>
    </source>
</evidence>
<keyword evidence="7 14" id="KW-0479">Metal-binding</keyword>
<evidence type="ECO:0000256" key="7">
    <source>
        <dbReference type="ARBA" id="ARBA00022723"/>
    </source>
</evidence>
<feature type="domain" description="Lysine-specific metallo-endopeptidase" evidence="17">
    <location>
        <begin position="212"/>
        <end position="355"/>
    </location>
</feature>
<evidence type="ECO:0000256" key="9">
    <source>
        <dbReference type="ARBA" id="ARBA00022801"/>
    </source>
</evidence>
<keyword evidence="10 14" id="KW-0862">Zinc</keyword>
<comment type="cofactor">
    <cofactor evidence="14 16">
        <name>Zn(2+)</name>
        <dbReference type="ChEBI" id="CHEBI:29105"/>
    </cofactor>
    <text evidence="14 16">Binds 1 zinc ion per subunit.</text>
</comment>
<feature type="active site" evidence="13">
    <location>
        <position position="313"/>
    </location>
</feature>
<evidence type="ECO:0000256" key="4">
    <source>
        <dbReference type="ARBA" id="ARBA00022525"/>
    </source>
</evidence>
<evidence type="ECO:0000256" key="11">
    <source>
        <dbReference type="ARBA" id="ARBA00023049"/>
    </source>
</evidence>
<evidence type="ECO:0000256" key="5">
    <source>
        <dbReference type="ARBA" id="ARBA00022670"/>
    </source>
</evidence>
<dbReference type="GO" id="GO:0006508">
    <property type="term" value="P:proteolysis"/>
    <property type="evidence" value="ECO:0007669"/>
    <property type="project" value="UniProtKB-KW"/>
</dbReference>
<comment type="catalytic activity">
    <reaction evidence="1 16">
        <text>Preferential cleavage of bonds with hydrophobic residues in P1'. Also 3-Asn-|-Gln-4 and 8-Gly-|-Ser-9 bonds in insulin B chain.</text>
        <dbReference type="EC" id="3.4.24.39"/>
    </reaction>
</comment>
<keyword evidence="8 16" id="KW-0732">Signal</keyword>
<dbReference type="Gene3D" id="2.60.40.2970">
    <property type="match status" value="1"/>
</dbReference>
<dbReference type="GO" id="GO:0004222">
    <property type="term" value="F:metalloendopeptidase activity"/>
    <property type="evidence" value="ECO:0007669"/>
    <property type="project" value="InterPro"/>
</dbReference>
<dbReference type="InterPro" id="IPR050414">
    <property type="entry name" value="Fungal_M35_metalloproteases"/>
</dbReference>
<keyword evidence="6 16" id="KW-0165">Cleavage on pair of basic residues</keyword>
<dbReference type="EC" id="3.4.24.39" evidence="16"/>
<dbReference type="PANTHER" id="PTHR37016:SF3">
    <property type="entry name" value="NEUTRAL PROTEASE 2-RELATED"/>
    <property type="match status" value="1"/>
</dbReference>
<protein>
    <recommendedName>
        <fullName evidence="16">Neutral protease 2</fullName>
        <ecNumber evidence="16">3.4.24.39</ecNumber>
    </recommendedName>
    <alternativeName>
        <fullName evidence="16">Deuterolysin</fullName>
    </alternativeName>
</protein>
<proteinExistence type="inferred from homology"/>
<evidence type="ECO:0000313" key="18">
    <source>
        <dbReference type="EMBL" id="KAF2173395.1"/>
    </source>
</evidence>
<feature type="binding site" evidence="14">
    <location>
        <position position="327"/>
    </location>
    <ligand>
        <name>Zn(2+)</name>
        <dbReference type="ChEBI" id="CHEBI:29105"/>
        <note>catalytic</note>
    </ligand>
</feature>
<evidence type="ECO:0000256" key="14">
    <source>
        <dbReference type="PIRSR" id="PIRSR601384-2"/>
    </source>
</evidence>
<sequence>MKFTAISLAAWAALVSSTAIDVNKRASALEVTLEAVGNSKVKASVTNTASQGYNLFYKGSFLDSSAPVDKFVVSSSSARAAFNGVLLRVATSDSVLTAENFVAIEAGQTISTEVDLAELYDVETTDSYTIQAQGALPYAELGATNLTGSALPFTSNQLAMTIDGAQAKTVAYAIAATTSLEKRTRLQSCSSSTRLSTLHTALSNCARLATTAATAATSGSSSKFQEYFKTTSSSTRSTVAARFRAVASDCSSTSSGSTTTYCGDVYGYCASGVLAYTIPSLNVIAYCDLFYTALPGLTGTCHAQDQATTVLHEETHAPAVYSPGTDDYAYGYSAAQQLSSAQAVLNADTYAQYANALYVGC</sequence>
<dbReference type="RefSeq" id="XP_033674284.1">
    <property type="nucleotide sequence ID" value="XM_033810921.1"/>
</dbReference>
<organism evidence="18 19">
    <name type="scientific">Zasmidium cellare ATCC 36951</name>
    <dbReference type="NCBI Taxonomy" id="1080233"/>
    <lineage>
        <taxon>Eukaryota</taxon>
        <taxon>Fungi</taxon>
        <taxon>Dikarya</taxon>
        <taxon>Ascomycota</taxon>
        <taxon>Pezizomycotina</taxon>
        <taxon>Dothideomycetes</taxon>
        <taxon>Dothideomycetidae</taxon>
        <taxon>Mycosphaerellales</taxon>
        <taxon>Mycosphaerellaceae</taxon>
        <taxon>Zasmidium</taxon>
    </lineage>
</organism>
<evidence type="ECO:0000256" key="1">
    <source>
        <dbReference type="ARBA" id="ARBA00001187"/>
    </source>
</evidence>
<evidence type="ECO:0000256" key="3">
    <source>
        <dbReference type="ARBA" id="ARBA00010279"/>
    </source>
</evidence>
<evidence type="ECO:0000313" key="19">
    <source>
        <dbReference type="Proteomes" id="UP000799537"/>
    </source>
</evidence>
<evidence type="ECO:0000256" key="12">
    <source>
        <dbReference type="ARBA" id="ARBA00023145"/>
    </source>
</evidence>
<feature type="disulfide bond" evidence="15">
    <location>
        <begin position="189"/>
        <end position="262"/>
    </location>
</feature>
<dbReference type="OrthoDB" id="412874at2759"/>
<evidence type="ECO:0000256" key="15">
    <source>
        <dbReference type="PIRSR" id="PIRSR601384-3"/>
    </source>
</evidence>
<dbReference type="SUPFAM" id="SSF55486">
    <property type="entry name" value="Metalloproteases ('zincins'), catalytic domain"/>
    <property type="match status" value="1"/>
</dbReference>
<gene>
    <name evidence="18" type="ORF">M409DRAFT_48379</name>
</gene>
<keyword evidence="19" id="KW-1185">Reference proteome</keyword>
<dbReference type="InterPro" id="IPR001384">
    <property type="entry name" value="Peptidase_M35"/>
</dbReference>
<reference evidence="18" key="1">
    <citation type="journal article" date="2020" name="Stud. Mycol.">
        <title>101 Dothideomycetes genomes: a test case for predicting lifestyles and emergence of pathogens.</title>
        <authorList>
            <person name="Haridas S."/>
            <person name="Albert R."/>
            <person name="Binder M."/>
            <person name="Bloem J."/>
            <person name="Labutti K."/>
            <person name="Salamov A."/>
            <person name="Andreopoulos B."/>
            <person name="Baker S."/>
            <person name="Barry K."/>
            <person name="Bills G."/>
            <person name="Bluhm B."/>
            <person name="Cannon C."/>
            <person name="Castanera R."/>
            <person name="Culley D."/>
            <person name="Daum C."/>
            <person name="Ezra D."/>
            <person name="Gonzalez J."/>
            <person name="Henrissat B."/>
            <person name="Kuo A."/>
            <person name="Liang C."/>
            <person name="Lipzen A."/>
            <person name="Lutzoni F."/>
            <person name="Magnuson J."/>
            <person name="Mondo S."/>
            <person name="Nolan M."/>
            <person name="Ohm R."/>
            <person name="Pangilinan J."/>
            <person name="Park H.-J."/>
            <person name="Ramirez L."/>
            <person name="Alfaro M."/>
            <person name="Sun H."/>
            <person name="Tritt A."/>
            <person name="Yoshinaga Y."/>
            <person name="Zwiers L.-H."/>
            <person name="Turgeon B."/>
            <person name="Goodwin S."/>
            <person name="Spatafora J."/>
            <person name="Crous P."/>
            <person name="Grigoriev I."/>
        </authorList>
    </citation>
    <scope>NUCLEOTIDE SEQUENCE</scope>
    <source>
        <strain evidence="18">ATCC 36951</strain>
    </source>
</reference>
<dbReference type="EMBL" id="ML993579">
    <property type="protein sequence ID" value="KAF2173395.1"/>
    <property type="molecule type" value="Genomic_DNA"/>
</dbReference>
<dbReference type="AlphaFoldDB" id="A0A6A6D2I1"/>
<dbReference type="SMART" id="SM01351">
    <property type="entry name" value="Aspzincin_M35"/>
    <property type="match status" value="1"/>
</dbReference>
<dbReference type="GeneID" id="54564193"/>
<dbReference type="PRINTS" id="PR00768">
    <property type="entry name" value="DEUTEROLYSIN"/>
</dbReference>
<comment type="similarity">
    <text evidence="3 16">Belongs to the peptidase M35 family.</text>
</comment>
<evidence type="ECO:0000256" key="16">
    <source>
        <dbReference type="RuleBase" id="RU361126"/>
    </source>
</evidence>
<feature type="binding site" evidence="14">
    <location>
        <position position="316"/>
    </location>
    <ligand>
        <name>Zn(2+)</name>
        <dbReference type="ChEBI" id="CHEBI:29105"/>
        <note>catalytic</note>
    </ligand>
</feature>
<comment type="subcellular location">
    <subcellularLocation>
        <location evidence="2 16">Secreted</location>
    </subcellularLocation>
</comment>
<keyword evidence="4 16" id="KW-0964">Secreted</keyword>
<evidence type="ECO:0000256" key="2">
    <source>
        <dbReference type="ARBA" id="ARBA00004613"/>
    </source>
</evidence>
<evidence type="ECO:0000256" key="10">
    <source>
        <dbReference type="ARBA" id="ARBA00022833"/>
    </source>
</evidence>